<reference evidence="1" key="4">
    <citation type="submission" date="2019-03" db="UniProtKB">
        <authorList>
            <consortium name="EnsemblPlants"/>
        </authorList>
    </citation>
    <scope>IDENTIFICATION</scope>
</reference>
<proteinExistence type="predicted"/>
<dbReference type="EnsemblPlants" id="AET7Gv21338900.2">
    <property type="protein sequence ID" value="AET7Gv21338900.2"/>
    <property type="gene ID" value="AET7Gv21338900"/>
</dbReference>
<evidence type="ECO:0008006" key="3">
    <source>
        <dbReference type="Google" id="ProtNLM"/>
    </source>
</evidence>
<name>A0A453TCC9_AEGTS</name>
<sequence>MPPKFWAVALRTATYLLNIRPSSVNPKTTPFYSLFLSHPNYTELRVFGCLCFPNIYITRCGRGRSYPADLRGCFRDKSSIYHIQQQHETCRQACGDAGARVAATNDQWSIPSLTLCFEYT</sequence>
<accession>A0A453TCC9</accession>
<dbReference type="Proteomes" id="UP000015105">
    <property type="component" value="Chromosome 7D"/>
</dbReference>
<dbReference type="Gramene" id="AET7Gv21338900.2">
    <property type="protein sequence ID" value="AET7Gv21338900.2"/>
    <property type="gene ID" value="AET7Gv21338900"/>
</dbReference>
<evidence type="ECO:0000313" key="2">
    <source>
        <dbReference type="Proteomes" id="UP000015105"/>
    </source>
</evidence>
<keyword evidence="2" id="KW-1185">Reference proteome</keyword>
<organism evidence="1 2">
    <name type="scientific">Aegilops tauschii subsp. strangulata</name>
    <name type="common">Goatgrass</name>
    <dbReference type="NCBI Taxonomy" id="200361"/>
    <lineage>
        <taxon>Eukaryota</taxon>
        <taxon>Viridiplantae</taxon>
        <taxon>Streptophyta</taxon>
        <taxon>Embryophyta</taxon>
        <taxon>Tracheophyta</taxon>
        <taxon>Spermatophyta</taxon>
        <taxon>Magnoliopsida</taxon>
        <taxon>Liliopsida</taxon>
        <taxon>Poales</taxon>
        <taxon>Poaceae</taxon>
        <taxon>BOP clade</taxon>
        <taxon>Pooideae</taxon>
        <taxon>Triticodae</taxon>
        <taxon>Triticeae</taxon>
        <taxon>Triticinae</taxon>
        <taxon>Aegilops</taxon>
    </lineage>
</organism>
<dbReference type="AlphaFoldDB" id="A0A453TCC9"/>
<protein>
    <recommendedName>
        <fullName evidence="3">Reverse transcriptase Ty1/copia-type domain-containing protein</fullName>
    </recommendedName>
</protein>
<reference evidence="2" key="2">
    <citation type="journal article" date="2017" name="Nat. Plants">
        <title>The Aegilops tauschii genome reveals multiple impacts of transposons.</title>
        <authorList>
            <person name="Zhao G."/>
            <person name="Zou C."/>
            <person name="Li K."/>
            <person name="Wang K."/>
            <person name="Li T."/>
            <person name="Gao L."/>
            <person name="Zhang X."/>
            <person name="Wang H."/>
            <person name="Yang Z."/>
            <person name="Liu X."/>
            <person name="Jiang W."/>
            <person name="Mao L."/>
            <person name="Kong X."/>
            <person name="Jiao Y."/>
            <person name="Jia J."/>
        </authorList>
    </citation>
    <scope>NUCLEOTIDE SEQUENCE [LARGE SCALE GENOMIC DNA]</scope>
    <source>
        <strain evidence="2">cv. AL8/78</strain>
    </source>
</reference>
<reference evidence="2" key="1">
    <citation type="journal article" date="2014" name="Science">
        <title>Ancient hybridizations among the ancestral genomes of bread wheat.</title>
        <authorList>
            <consortium name="International Wheat Genome Sequencing Consortium,"/>
            <person name="Marcussen T."/>
            <person name="Sandve S.R."/>
            <person name="Heier L."/>
            <person name="Spannagl M."/>
            <person name="Pfeifer M."/>
            <person name="Jakobsen K.S."/>
            <person name="Wulff B.B."/>
            <person name="Steuernagel B."/>
            <person name="Mayer K.F."/>
            <person name="Olsen O.A."/>
        </authorList>
    </citation>
    <scope>NUCLEOTIDE SEQUENCE [LARGE SCALE GENOMIC DNA]</scope>
    <source>
        <strain evidence="2">cv. AL8/78</strain>
    </source>
</reference>
<reference evidence="1" key="3">
    <citation type="journal article" date="2017" name="Nature">
        <title>Genome sequence of the progenitor of the wheat D genome Aegilops tauschii.</title>
        <authorList>
            <person name="Luo M.C."/>
            <person name="Gu Y.Q."/>
            <person name="Puiu D."/>
            <person name="Wang H."/>
            <person name="Twardziok S.O."/>
            <person name="Deal K.R."/>
            <person name="Huo N."/>
            <person name="Zhu T."/>
            <person name="Wang L."/>
            <person name="Wang Y."/>
            <person name="McGuire P.E."/>
            <person name="Liu S."/>
            <person name="Long H."/>
            <person name="Ramasamy R.K."/>
            <person name="Rodriguez J.C."/>
            <person name="Van S.L."/>
            <person name="Yuan L."/>
            <person name="Wang Z."/>
            <person name="Xia Z."/>
            <person name="Xiao L."/>
            <person name="Anderson O.D."/>
            <person name="Ouyang S."/>
            <person name="Liang Y."/>
            <person name="Zimin A.V."/>
            <person name="Pertea G."/>
            <person name="Qi P."/>
            <person name="Bennetzen J.L."/>
            <person name="Dai X."/>
            <person name="Dawson M.W."/>
            <person name="Muller H.G."/>
            <person name="Kugler K."/>
            <person name="Rivarola-Duarte L."/>
            <person name="Spannagl M."/>
            <person name="Mayer K.F.X."/>
            <person name="Lu F.H."/>
            <person name="Bevan M.W."/>
            <person name="Leroy P."/>
            <person name="Li P."/>
            <person name="You F.M."/>
            <person name="Sun Q."/>
            <person name="Liu Z."/>
            <person name="Lyons E."/>
            <person name="Wicker T."/>
            <person name="Salzberg S.L."/>
            <person name="Devos K.M."/>
            <person name="Dvorak J."/>
        </authorList>
    </citation>
    <scope>NUCLEOTIDE SEQUENCE [LARGE SCALE GENOMIC DNA]</scope>
    <source>
        <strain evidence="1">cv. AL8/78</strain>
    </source>
</reference>
<evidence type="ECO:0000313" key="1">
    <source>
        <dbReference type="EnsemblPlants" id="AET7Gv21338900.2"/>
    </source>
</evidence>
<reference evidence="1" key="5">
    <citation type="journal article" date="2021" name="G3 (Bethesda)">
        <title>Aegilops tauschii genome assembly Aet v5.0 features greater sequence contiguity and improved annotation.</title>
        <authorList>
            <person name="Wang L."/>
            <person name="Zhu T."/>
            <person name="Rodriguez J.C."/>
            <person name="Deal K.R."/>
            <person name="Dubcovsky J."/>
            <person name="McGuire P.E."/>
            <person name="Lux T."/>
            <person name="Spannagl M."/>
            <person name="Mayer K.F.X."/>
            <person name="Baldrich P."/>
            <person name="Meyers B.C."/>
            <person name="Huo N."/>
            <person name="Gu Y.Q."/>
            <person name="Zhou H."/>
            <person name="Devos K.M."/>
            <person name="Bennetzen J.L."/>
            <person name="Unver T."/>
            <person name="Budak H."/>
            <person name="Gulick P.J."/>
            <person name="Galiba G."/>
            <person name="Kalapos B."/>
            <person name="Nelson D.R."/>
            <person name="Li P."/>
            <person name="You F.M."/>
            <person name="Luo M.C."/>
            <person name="Dvorak J."/>
        </authorList>
    </citation>
    <scope>NUCLEOTIDE SEQUENCE [LARGE SCALE GENOMIC DNA]</scope>
    <source>
        <strain evidence="1">cv. AL8/78</strain>
    </source>
</reference>